<keyword evidence="1" id="KW-1133">Transmembrane helix</keyword>
<dbReference type="PANTHER" id="PTHR30273:SF2">
    <property type="entry name" value="PROTEIN FECR"/>
    <property type="match status" value="1"/>
</dbReference>
<dbReference type="Proteomes" id="UP000001591">
    <property type="component" value="Chromosome"/>
</dbReference>
<dbReference type="KEGG" id="rce:RC1_3811"/>
<dbReference type="AlphaFoldDB" id="B6IXY0"/>
<dbReference type="Gene3D" id="3.55.50.30">
    <property type="match status" value="1"/>
</dbReference>
<gene>
    <name evidence="4" type="ordered locus">RC1_3811</name>
</gene>
<dbReference type="HOGENOM" id="CLU_050192_0_2_5"/>
<keyword evidence="5" id="KW-1185">Reference proteome</keyword>
<dbReference type="Pfam" id="PF04773">
    <property type="entry name" value="FecR"/>
    <property type="match status" value="1"/>
</dbReference>
<dbReference type="EMBL" id="CP000613">
    <property type="protein sequence ID" value="ACJ01154.1"/>
    <property type="molecule type" value="Genomic_DNA"/>
</dbReference>
<dbReference type="InterPro" id="IPR012373">
    <property type="entry name" value="Ferrdict_sens_TM"/>
</dbReference>
<proteinExistence type="predicted"/>
<keyword evidence="1" id="KW-0472">Membrane</keyword>
<name>B6IXY0_RHOCS</name>
<keyword evidence="1" id="KW-0812">Transmembrane</keyword>
<evidence type="ECO:0000313" key="4">
    <source>
        <dbReference type="EMBL" id="ACJ01154.1"/>
    </source>
</evidence>
<reference evidence="4 5" key="1">
    <citation type="journal article" date="2010" name="BMC Genomics">
        <title>Metabolic flexibility revealed in the genome of the cyst-forming alpha-1 proteobacterium Rhodospirillum centenum.</title>
        <authorList>
            <person name="Lu Y.K."/>
            <person name="Marden J."/>
            <person name="Han M."/>
            <person name="Swingley W.D."/>
            <person name="Mastrian S.D."/>
            <person name="Chowdhury S.R."/>
            <person name="Hao J."/>
            <person name="Helmy T."/>
            <person name="Kim S."/>
            <person name="Kurdoglu A.A."/>
            <person name="Matthies H.J."/>
            <person name="Rollo D."/>
            <person name="Stothard P."/>
            <person name="Blankenship R.E."/>
            <person name="Bauer C.E."/>
            <person name="Touchman J.W."/>
        </authorList>
    </citation>
    <scope>NUCLEOTIDE SEQUENCE [LARGE SCALE GENOMIC DNA]</scope>
    <source>
        <strain evidence="5">ATCC 51521 / SW</strain>
    </source>
</reference>
<evidence type="ECO:0000259" key="3">
    <source>
        <dbReference type="Pfam" id="PF16220"/>
    </source>
</evidence>
<feature type="transmembrane region" description="Helical" evidence="1">
    <location>
        <begin position="94"/>
        <end position="112"/>
    </location>
</feature>
<organism evidence="4 5">
    <name type="scientific">Rhodospirillum centenum (strain ATCC 51521 / SW)</name>
    <dbReference type="NCBI Taxonomy" id="414684"/>
    <lineage>
        <taxon>Bacteria</taxon>
        <taxon>Pseudomonadati</taxon>
        <taxon>Pseudomonadota</taxon>
        <taxon>Alphaproteobacteria</taxon>
        <taxon>Rhodospirillales</taxon>
        <taxon>Rhodospirillaceae</taxon>
        <taxon>Rhodospirillum</taxon>
    </lineage>
</organism>
<dbReference type="STRING" id="414684.RC1_3811"/>
<dbReference type="PIRSF" id="PIRSF018266">
    <property type="entry name" value="FecR"/>
    <property type="match status" value="1"/>
</dbReference>
<dbReference type="RefSeq" id="WP_012568927.1">
    <property type="nucleotide sequence ID" value="NC_011420.2"/>
</dbReference>
<evidence type="ECO:0000259" key="2">
    <source>
        <dbReference type="Pfam" id="PF04773"/>
    </source>
</evidence>
<evidence type="ECO:0000256" key="1">
    <source>
        <dbReference type="SAM" id="Phobius"/>
    </source>
</evidence>
<evidence type="ECO:0000313" key="5">
    <source>
        <dbReference type="Proteomes" id="UP000001591"/>
    </source>
</evidence>
<dbReference type="GO" id="GO:0016989">
    <property type="term" value="F:sigma factor antagonist activity"/>
    <property type="evidence" value="ECO:0007669"/>
    <property type="project" value="TreeGrafter"/>
</dbReference>
<protein>
    <submittedName>
        <fullName evidence="4">Sigma factor regulatory protein, FecR</fullName>
    </submittedName>
</protein>
<dbReference type="Pfam" id="PF16220">
    <property type="entry name" value="DUF4880"/>
    <property type="match status" value="1"/>
</dbReference>
<sequence length="331" mass="35587">MSPTPAARPTPAMVAQAAQWAATLDDERATQEEHDACEAWCRQDPLHRLAFERMRRLDRRFEQLSELDRQVLRVAADRPGRSAVGRSAGAVRRGALLGICLLFGLGWLAAGLPQVRALFPDERTERGERRDMRLADGSGLTIDTDTALDIRLSAGMRRIELFGGRILAEVAHDPERPFTVATADGTVTALGTAFSVRRDGGRTLVTVVASRVRACPATTGAACLELGPGEQAQLAGGSATRLAPVDPAGATAWTRGWLVIDDQPLTAVLEELNRYRAVPVRFEARTLQGLRVTGSLPLDNSGRALDALAGMLGLRLLRPDAGGPVVLPPER</sequence>
<dbReference type="Gene3D" id="2.60.120.1440">
    <property type="match status" value="1"/>
</dbReference>
<accession>B6IXY0</accession>
<dbReference type="PANTHER" id="PTHR30273">
    <property type="entry name" value="PERIPLASMIC SIGNAL SENSOR AND SIGMA FACTOR ACTIVATOR FECR-RELATED"/>
    <property type="match status" value="1"/>
</dbReference>
<feature type="domain" description="FecR N-terminal" evidence="3">
    <location>
        <begin position="16"/>
        <end position="57"/>
    </location>
</feature>
<feature type="domain" description="FecR protein" evidence="2">
    <location>
        <begin position="123"/>
        <end position="213"/>
    </location>
</feature>
<dbReference type="InterPro" id="IPR032623">
    <property type="entry name" value="FecR_N"/>
</dbReference>
<dbReference type="eggNOG" id="COG3712">
    <property type="taxonomic scope" value="Bacteria"/>
</dbReference>
<dbReference type="InterPro" id="IPR006860">
    <property type="entry name" value="FecR"/>
</dbReference>